<organism evidence="9 10">
    <name type="scientific">Dendrobium catenatum</name>
    <dbReference type="NCBI Taxonomy" id="906689"/>
    <lineage>
        <taxon>Eukaryota</taxon>
        <taxon>Viridiplantae</taxon>
        <taxon>Streptophyta</taxon>
        <taxon>Embryophyta</taxon>
        <taxon>Tracheophyta</taxon>
        <taxon>Spermatophyta</taxon>
        <taxon>Magnoliopsida</taxon>
        <taxon>Liliopsida</taxon>
        <taxon>Asparagales</taxon>
        <taxon>Orchidaceae</taxon>
        <taxon>Epidendroideae</taxon>
        <taxon>Malaxideae</taxon>
        <taxon>Dendrobiinae</taxon>
        <taxon>Dendrobium</taxon>
    </lineage>
</organism>
<evidence type="ECO:0000313" key="9">
    <source>
        <dbReference type="EMBL" id="PKU82154.1"/>
    </source>
</evidence>
<proteinExistence type="inferred from homology"/>
<evidence type="ECO:0000256" key="6">
    <source>
        <dbReference type="PIRSR" id="PIRSR602401-1"/>
    </source>
</evidence>
<keyword evidence="2 6" id="KW-0349">Heme</keyword>
<evidence type="ECO:0000313" key="10">
    <source>
        <dbReference type="Proteomes" id="UP000233837"/>
    </source>
</evidence>
<sequence length="507" mass="57212">MAISLVFLTITTILSISFLTLLFLFRFLFFRPSKSSNLPPGPPCFPLLGNLLQLALSRKQLIHYIPDLIPLYGPIFTLRFGSQTHIFITNPELAHEALIQKSQLFASRPAETPIRSIFSCNKFTVNSAFYGPDWRILRRNMVSNILSPTRLKTFDSLRQTAINRFIDHIRAESSSNSEISVLRNTRFAVFHILISMCFGLDLHDNEINKIDILMKKVLITASPQMDDFLPLIKPFFAKKRAEAIKVRKEQIDAIVPLINKRRGILENPAAHPDATNFSYLDSLLDLQVRNSAPPTDAELVTLCSEFLNGGTDTTATAIEWGIAELIDKPSIQSRIYEEIAAVVGKYARVINENDTEGMVYLQAFVKELLRKHPPAYFTLTHAAVEDGKLGGYDVPKDANLEIYLPAIAQDPRLWKDAGEFKPERFLTGGENADMTGVKEIKMIPFGAGRRVCPGMGMGMMHITLLLARMVQEFEWRNPAEKKLNFGSKFLFTVVMERPLRAIAVPRK</sequence>
<dbReference type="GO" id="GO:0020037">
    <property type="term" value="F:heme binding"/>
    <property type="evidence" value="ECO:0007669"/>
    <property type="project" value="InterPro"/>
</dbReference>
<dbReference type="STRING" id="906689.A0A2I0X2L1"/>
<dbReference type="CDD" id="cd11075">
    <property type="entry name" value="CYP77_89"/>
    <property type="match status" value="1"/>
</dbReference>
<accession>A0A2I0X2L1</accession>
<dbReference type="Pfam" id="PF00067">
    <property type="entry name" value="p450"/>
    <property type="match status" value="1"/>
</dbReference>
<evidence type="ECO:0000256" key="5">
    <source>
        <dbReference type="ARBA" id="ARBA00023004"/>
    </source>
</evidence>
<dbReference type="InterPro" id="IPR001128">
    <property type="entry name" value="Cyt_P450"/>
</dbReference>
<reference evidence="9 10" key="1">
    <citation type="journal article" date="2016" name="Sci. Rep.">
        <title>The Dendrobium catenatum Lindl. genome sequence provides insights into polysaccharide synthase, floral development and adaptive evolution.</title>
        <authorList>
            <person name="Zhang G.Q."/>
            <person name="Xu Q."/>
            <person name="Bian C."/>
            <person name="Tsai W.C."/>
            <person name="Yeh C.M."/>
            <person name="Liu K.W."/>
            <person name="Yoshida K."/>
            <person name="Zhang L.S."/>
            <person name="Chang S.B."/>
            <person name="Chen F."/>
            <person name="Shi Y."/>
            <person name="Su Y.Y."/>
            <person name="Zhang Y.Q."/>
            <person name="Chen L.J."/>
            <person name="Yin Y."/>
            <person name="Lin M."/>
            <person name="Huang H."/>
            <person name="Deng H."/>
            <person name="Wang Z.W."/>
            <person name="Zhu S.L."/>
            <person name="Zhao X."/>
            <person name="Deng C."/>
            <person name="Niu S.C."/>
            <person name="Huang J."/>
            <person name="Wang M."/>
            <person name="Liu G.H."/>
            <person name="Yang H.J."/>
            <person name="Xiao X.J."/>
            <person name="Hsiao Y.Y."/>
            <person name="Wu W.L."/>
            <person name="Chen Y.Y."/>
            <person name="Mitsuda N."/>
            <person name="Ohme-Takagi M."/>
            <person name="Luo Y.B."/>
            <person name="Van de Peer Y."/>
            <person name="Liu Z.J."/>
        </authorList>
    </citation>
    <scope>NUCLEOTIDE SEQUENCE [LARGE SCALE GENOMIC DNA]</scope>
    <source>
        <tissue evidence="9">The whole plant</tissue>
    </source>
</reference>
<dbReference type="Proteomes" id="UP000233837">
    <property type="component" value="Unassembled WGS sequence"/>
</dbReference>
<evidence type="ECO:0000256" key="4">
    <source>
        <dbReference type="ARBA" id="ARBA00023002"/>
    </source>
</evidence>
<evidence type="ECO:0000256" key="2">
    <source>
        <dbReference type="ARBA" id="ARBA00022617"/>
    </source>
</evidence>
<dbReference type="PANTHER" id="PTHR47944">
    <property type="entry name" value="CYTOCHROME P450 98A9"/>
    <property type="match status" value="1"/>
</dbReference>
<dbReference type="PANTHER" id="PTHR47944:SF19">
    <property type="entry name" value="CYTOCHROME P450 77A4"/>
    <property type="match status" value="1"/>
</dbReference>
<dbReference type="PRINTS" id="PR00463">
    <property type="entry name" value="EP450I"/>
</dbReference>
<name>A0A2I0X2L1_9ASPA</name>
<evidence type="ECO:0000256" key="7">
    <source>
        <dbReference type="RuleBase" id="RU000461"/>
    </source>
</evidence>
<dbReference type="AlphaFoldDB" id="A0A2I0X2L1"/>
<feature type="binding site" description="axial binding residue" evidence="6">
    <location>
        <position position="452"/>
    </location>
    <ligand>
        <name>heme</name>
        <dbReference type="ChEBI" id="CHEBI:30413"/>
    </ligand>
    <ligandPart>
        <name>Fe</name>
        <dbReference type="ChEBI" id="CHEBI:18248"/>
    </ligandPart>
</feature>
<comment type="similarity">
    <text evidence="1 7">Belongs to the cytochrome P450 family.</text>
</comment>
<keyword evidence="4 7" id="KW-0560">Oxidoreductase</keyword>
<keyword evidence="3 6" id="KW-0479">Metal-binding</keyword>
<comment type="cofactor">
    <cofactor evidence="6">
        <name>heme</name>
        <dbReference type="ChEBI" id="CHEBI:30413"/>
    </cofactor>
</comment>
<keyword evidence="8" id="KW-1133">Transmembrane helix</keyword>
<feature type="transmembrane region" description="Helical" evidence="8">
    <location>
        <begin position="6"/>
        <end position="29"/>
    </location>
</feature>
<keyword evidence="8" id="KW-0812">Transmembrane</keyword>
<dbReference type="PROSITE" id="PS00086">
    <property type="entry name" value="CYTOCHROME_P450"/>
    <property type="match status" value="1"/>
</dbReference>
<dbReference type="InterPro" id="IPR002401">
    <property type="entry name" value="Cyt_P450_E_grp-I"/>
</dbReference>
<evidence type="ECO:0000256" key="8">
    <source>
        <dbReference type="SAM" id="Phobius"/>
    </source>
</evidence>
<keyword evidence="7" id="KW-0503">Monooxygenase</keyword>
<dbReference type="GO" id="GO:0004497">
    <property type="term" value="F:monooxygenase activity"/>
    <property type="evidence" value="ECO:0007669"/>
    <property type="project" value="UniProtKB-KW"/>
</dbReference>
<dbReference type="InterPro" id="IPR036396">
    <property type="entry name" value="Cyt_P450_sf"/>
</dbReference>
<keyword evidence="10" id="KW-1185">Reference proteome</keyword>
<reference evidence="9 10" key="2">
    <citation type="journal article" date="2017" name="Nature">
        <title>The Apostasia genome and the evolution of orchids.</title>
        <authorList>
            <person name="Zhang G.Q."/>
            <person name="Liu K.W."/>
            <person name="Li Z."/>
            <person name="Lohaus R."/>
            <person name="Hsiao Y.Y."/>
            <person name="Niu S.C."/>
            <person name="Wang J.Y."/>
            <person name="Lin Y.C."/>
            <person name="Xu Q."/>
            <person name="Chen L.J."/>
            <person name="Yoshida K."/>
            <person name="Fujiwara S."/>
            <person name="Wang Z.W."/>
            <person name="Zhang Y.Q."/>
            <person name="Mitsuda N."/>
            <person name="Wang M."/>
            <person name="Liu G.H."/>
            <person name="Pecoraro L."/>
            <person name="Huang H.X."/>
            <person name="Xiao X.J."/>
            <person name="Lin M."/>
            <person name="Wu X.Y."/>
            <person name="Wu W.L."/>
            <person name="Chen Y.Y."/>
            <person name="Chang S.B."/>
            <person name="Sakamoto S."/>
            <person name="Ohme-Takagi M."/>
            <person name="Yagi M."/>
            <person name="Zeng S.J."/>
            <person name="Shen C.Y."/>
            <person name="Yeh C.M."/>
            <person name="Luo Y.B."/>
            <person name="Tsai W.C."/>
            <person name="Van de Peer Y."/>
            <person name="Liu Z.J."/>
        </authorList>
    </citation>
    <scope>NUCLEOTIDE SEQUENCE [LARGE SCALE GENOMIC DNA]</scope>
    <source>
        <tissue evidence="9">The whole plant</tissue>
    </source>
</reference>
<protein>
    <submittedName>
        <fullName evidence="9">Cytochrome P450 77A1</fullName>
    </submittedName>
</protein>
<dbReference type="Gene3D" id="1.10.630.10">
    <property type="entry name" value="Cytochrome P450"/>
    <property type="match status" value="1"/>
</dbReference>
<dbReference type="OrthoDB" id="1470350at2759"/>
<dbReference type="GO" id="GO:0016705">
    <property type="term" value="F:oxidoreductase activity, acting on paired donors, with incorporation or reduction of molecular oxygen"/>
    <property type="evidence" value="ECO:0007669"/>
    <property type="project" value="InterPro"/>
</dbReference>
<dbReference type="PRINTS" id="PR00385">
    <property type="entry name" value="P450"/>
</dbReference>
<keyword evidence="8" id="KW-0472">Membrane</keyword>
<gene>
    <name evidence="9" type="primary">CYP77A1</name>
    <name evidence="9" type="ORF">MA16_Dca004172</name>
</gene>
<dbReference type="GO" id="GO:0005506">
    <property type="term" value="F:iron ion binding"/>
    <property type="evidence" value="ECO:0007669"/>
    <property type="project" value="InterPro"/>
</dbReference>
<keyword evidence="5 6" id="KW-0408">Iron</keyword>
<dbReference type="EMBL" id="KZ502211">
    <property type="protein sequence ID" value="PKU82154.1"/>
    <property type="molecule type" value="Genomic_DNA"/>
</dbReference>
<evidence type="ECO:0000256" key="1">
    <source>
        <dbReference type="ARBA" id="ARBA00010617"/>
    </source>
</evidence>
<dbReference type="SUPFAM" id="SSF48264">
    <property type="entry name" value="Cytochrome P450"/>
    <property type="match status" value="1"/>
</dbReference>
<dbReference type="InterPro" id="IPR017972">
    <property type="entry name" value="Cyt_P450_CS"/>
</dbReference>
<evidence type="ECO:0000256" key="3">
    <source>
        <dbReference type="ARBA" id="ARBA00022723"/>
    </source>
</evidence>